<evidence type="ECO:0000313" key="3">
    <source>
        <dbReference type="EMBL" id="MBE3640419.1"/>
    </source>
</evidence>
<organism evidence="3 4">
    <name type="scientific">Mangrovicoccus algicola</name>
    <dbReference type="NCBI Taxonomy" id="2771008"/>
    <lineage>
        <taxon>Bacteria</taxon>
        <taxon>Pseudomonadati</taxon>
        <taxon>Pseudomonadota</taxon>
        <taxon>Alphaproteobacteria</taxon>
        <taxon>Rhodobacterales</taxon>
        <taxon>Paracoccaceae</taxon>
        <taxon>Mangrovicoccus</taxon>
    </lineage>
</organism>
<dbReference type="Pfam" id="PF00534">
    <property type="entry name" value="Glycos_transf_1"/>
    <property type="match status" value="1"/>
</dbReference>
<dbReference type="Pfam" id="PF13439">
    <property type="entry name" value="Glyco_transf_4"/>
    <property type="match status" value="1"/>
</dbReference>
<dbReference type="PANTHER" id="PTHR12526">
    <property type="entry name" value="GLYCOSYLTRANSFERASE"/>
    <property type="match status" value="1"/>
</dbReference>
<dbReference type="SUPFAM" id="SSF53756">
    <property type="entry name" value="UDP-Glycosyltransferase/glycogen phosphorylase"/>
    <property type="match status" value="1"/>
</dbReference>
<dbReference type="InterPro" id="IPR001296">
    <property type="entry name" value="Glyco_trans_1"/>
</dbReference>
<gene>
    <name evidence="3" type="ORF">ICN82_19625</name>
</gene>
<dbReference type="EMBL" id="JACVXA010000092">
    <property type="protein sequence ID" value="MBE3640419.1"/>
    <property type="molecule type" value="Genomic_DNA"/>
</dbReference>
<reference evidence="3" key="1">
    <citation type="submission" date="2020-09" db="EMBL/GenBank/DDBJ databases">
        <title>A novel bacterium of genus Mangrovicoccus, isolated from South China Sea.</title>
        <authorList>
            <person name="Huang H."/>
            <person name="Mo K."/>
            <person name="Hu Y."/>
        </authorList>
    </citation>
    <scope>NUCLEOTIDE SEQUENCE</scope>
    <source>
        <strain evidence="3">HB182678</strain>
    </source>
</reference>
<keyword evidence="4" id="KW-1185">Reference proteome</keyword>
<dbReference type="AlphaFoldDB" id="A0A8J6Z9C2"/>
<dbReference type="Gene3D" id="3.40.50.2000">
    <property type="entry name" value="Glycogen Phosphorylase B"/>
    <property type="match status" value="2"/>
</dbReference>
<name>A0A8J6Z9C2_9RHOB</name>
<accession>A0A8J6Z9C2</accession>
<dbReference type="GO" id="GO:0016757">
    <property type="term" value="F:glycosyltransferase activity"/>
    <property type="evidence" value="ECO:0007669"/>
    <property type="project" value="InterPro"/>
</dbReference>
<feature type="domain" description="Glycosyltransferase subfamily 4-like N-terminal" evidence="2">
    <location>
        <begin position="18"/>
        <end position="175"/>
    </location>
</feature>
<sequence>MRIAVIGHVRFPVARPFMGGMEAHCWHLCRGLRARGHAVTLFAAGDSDWGGPVEPILPEHYDRSYPWHRYNGTPELTGLLDEAFAALLPRLAAGGYDVIHNNALHRFPPRFARRERLPMLTSLHVPPFDVLQRAATDGAAPWSRFTVCSHRQKRAWWPEGAPEGAEVVPNGIDPAAWPWAGQGNGEAVWLGRITPNKGPHLALEAARRAGIALTLYGTIEKRDYYEQKVRPLLGGGLRYGGHLEGAALAAAVGRASVLVFTPLWDEPFGLVAIEAMACGVPVAAVENGAVREVIGEAGRFAPADPDALAAAILAARDIPRGIPRARVARHFTLERMLERYEACYAAARRGLSCHMPPPVYGTRALPSAQPASGAL</sequence>
<dbReference type="RefSeq" id="WP_193186532.1">
    <property type="nucleotide sequence ID" value="NZ_JACVXA010000092.1"/>
</dbReference>
<protein>
    <submittedName>
        <fullName evidence="3">Glycosyltransferase</fullName>
    </submittedName>
</protein>
<feature type="domain" description="Glycosyl transferase family 1" evidence="1">
    <location>
        <begin position="188"/>
        <end position="314"/>
    </location>
</feature>
<evidence type="ECO:0000259" key="2">
    <source>
        <dbReference type="Pfam" id="PF13439"/>
    </source>
</evidence>
<dbReference type="InterPro" id="IPR028098">
    <property type="entry name" value="Glyco_trans_4-like_N"/>
</dbReference>
<evidence type="ECO:0000313" key="4">
    <source>
        <dbReference type="Proteomes" id="UP000609121"/>
    </source>
</evidence>
<evidence type="ECO:0000259" key="1">
    <source>
        <dbReference type="Pfam" id="PF00534"/>
    </source>
</evidence>
<dbReference type="Proteomes" id="UP000609121">
    <property type="component" value="Unassembled WGS sequence"/>
</dbReference>
<comment type="caution">
    <text evidence="3">The sequence shown here is derived from an EMBL/GenBank/DDBJ whole genome shotgun (WGS) entry which is preliminary data.</text>
</comment>
<proteinExistence type="predicted"/>